<keyword evidence="2" id="KW-0489">Methyltransferase</keyword>
<dbReference type="RefSeq" id="WP_119818440.1">
    <property type="nucleotide sequence ID" value="NZ_CP025066.1"/>
</dbReference>
<dbReference type="GeneID" id="37878328"/>
<sequence length="208" mass="21815">MFGPGDVRFFDFASYVYDAVMPPANVEDLSAGLALADRPIDRVLDVGGGTGRAIAPIRGPERVVADASGGMLRRITDLDIQAVRSDARRLPFRDAAFDAAVLVDALHHVPDRPAVLREVRRVLAPGGAFVIRDFDPSHPLGRLLVAAEHAVGMHSRFYTPEEIAGELSAAGFDPSVLATGFGYTVVGVVPEDGGGDGHSGRGGDGGDT</sequence>
<accession>A0A343TKH8</accession>
<dbReference type="EC" id="2.1.1.201" evidence="2"/>
<dbReference type="EC" id="2.1.1.163" evidence="2"/>
<dbReference type="KEGG" id="hdf:AArcSl_1975"/>
<reference evidence="3" key="1">
    <citation type="submission" date="2017-11" db="EMBL/GenBank/DDBJ databases">
        <title>Phenotypic and genomic properties of facultatively anaerobic sulfur-reducing natronoarchaea from hypersaline soda lakes.</title>
        <authorList>
            <person name="Sorokin D.Y."/>
            <person name="Kublanov I.V."/>
            <person name="Roman P."/>
            <person name="Sinninghe Damste J.S."/>
            <person name="Golyshin P.N."/>
            <person name="Rojo D."/>
            <person name="Ciordia S."/>
            <person name="Mena M.D.C."/>
            <person name="Ferrer M."/>
            <person name="Messina E."/>
            <person name="Smedile F."/>
            <person name="La Spada G."/>
            <person name="La Cono V."/>
            <person name="Yakimov M.M."/>
        </authorList>
    </citation>
    <scope>NUCLEOTIDE SEQUENCE [LARGE SCALE GENOMIC DNA]</scope>
    <source>
        <strain evidence="3">AArc-Sl</strain>
    </source>
</reference>
<keyword evidence="3" id="KW-1185">Reference proteome</keyword>
<dbReference type="AlphaFoldDB" id="A0A343TKH8"/>
<dbReference type="InterPro" id="IPR029063">
    <property type="entry name" value="SAM-dependent_MTases_sf"/>
</dbReference>
<dbReference type="GO" id="GO:0032259">
    <property type="term" value="P:methylation"/>
    <property type="evidence" value="ECO:0007669"/>
    <property type="project" value="UniProtKB-KW"/>
</dbReference>
<protein>
    <submittedName>
        <fullName evidence="2">Demethylmenaquinone methyltransferase/2-methoxy-6-polyprenyl-1,4-benzoquinol methylase</fullName>
        <ecNumber evidence="2">2.1.1.163</ecNumber>
        <ecNumber evidence="2">2.1.1.201</ecNumber>
    </submittedName>
</protein>
<evidence type="ECO:0000259" key="1">
    <source>
        <dbReference type="Pfam" id="PF08241"/>
    </source>
</evidence>
<dbReference type="Gene3D" id="3.40.50.150">
    <property type="entry name" value="Vaccinia Virus protein VP39"/>
    <property type="match status" value="1"/>
</dbReference>
<feature type="domain" description="Methyltransferase type 11" evidence="1">
    <location>
        <begin position="44"/>
        <end position="131"/>
    </location>
</feature>
<dbReference type="GO" id="GO:0043770">
    <property type="term" value="F:demethylmenaquinone methyltransferase activity"/>
    <property type="evidence" value="ECO:0007669"/>
    <property type="project" value="UniProtKB-EC"/>
</dbReference>
<dbReference type="PANTHER" id="PTHR43591">
    <property type="entry name" value="METHYLTRANSFERASE"/>
    <property type="match status" value="1"/>
</dbReference>
<keyword evidence="2" id="KW-0808">Transferase</keyword>
<dbReference type="EMBL" id="CP025066">
    <property type="protein sequence ID" value="AUX09600.1"/>
    <property type="molecule type" value="Genomic_DNA"/>
</dbReference>
<dbReference type="GO" id="GO:0008757">
    <property type="term" value="F:S-adenosylmethionine-dependent methyltransferase activity"/>
    <property type="evidence" value="ECO:0007669"/>
    <property type="project" value="InterPro"/>
</dbReference>
<evidence type="ECO:0000313" key="2">
    <source>
        <dbReference type="EMBL" id="AUX09600.1"/>
    </source>
</evidence>
<evidence type="ECO:0000313" key="3">
    <source>
        <dbReference type="Proteomes" id="UP000263012"/>
    </source>
</evidence>
<proteinExistence type="predicted"/>
<dbReference type="SUPFAM" id="SSF53335">
    <property type="entry name" value="S-adenosyl-L-methionine-dependent methyltransferases"/>
    <property type="match status" value="1"/>
</dbReference>
<dbReference type="OrthoDB" id="1018at2157"/>
<dbReference type="InterPro" id="IPR013216">
    <property type="entry name" value="Methyltransf_11"/>
</dbReference>
<gene>
    <name evidence="2" type="primary">ubiE</name>
    <name evidence="2" type="ORF">AArcSl_1975</name>
</gene>
<dbReference type="CDD" id="cd02440">
    <property type="entry name" value="AdoMet_MTases"/>
    <property type="match status" value="1"/>
</dbReference>
<name>A0A343TKH8_9EURY</name>
<dbReference type="PANTHER" id="PTHR43591:SF24">
    <property type="entry name" value="2-METHOXY-6-POLYPRENYL-1,4-BENZOQUINOL METHYLASE, MITOCHONDRIAL"/>
    <property type="match status" value="1"/>
</dbReference>
<dbReference type="Pfam" id="PF08241">
    <property type="entry name" value="Methyltransf_11"/>
    <property type="match status" value="1"/>
</dbReference>
<organism evidence="2 3">
    <name type="scientific">Halalkaliarchaeum desulfuricum</name>
    <dbReference type="NCBI Taxonomy" id="2055893"/>
    <lineage>
        <taxon>Archaea</taxon>
        <taxon>Methanobacteriati</taxon>
        <taxon>Methanobacteriota</taxon>
        <taxon>Stenosarchaea group</taxon>
        <taxon>Halobacteria</taxon>
        <taxon>Halobacteriales</taxon>
        <taxon>Haloferacaceae</taxon>
        <taxon>Halalkaliarchaeum</taxon>
    </lineage>
</organism>
<dbReference type="Proteomes" id="UP000263012">
    <property type="component" value="Chromosome"/>
</dbReference>
<dbReference type="GO" id="GO:0008425">
    <property type="term" value="F:2-methoxy-6-polyprenyl-1,4-benzoquinol methyltransferase activity"/>
    <property type="evidence" value="ECO:0007669"/>
    <property type="project" value="UniProtKB-EC"/>
</dbReference>